<protein>
    <recommendedName>
        <fullName evidence="3">Toprim domain-containing protein</fullName>
    </recommendedName>
</protein>
<dbReference type="EMBL" id="CP002069">
    <property type="protein sequence ID" value="ADI73282.1"/>
    <property type="molecule type" value="Genomic_DNA"/>
</dbReference>
<sequence>MSNKDNNIMLLAEAPTKVKVINQLVNYLNKKPLFFIKK</sequence>
<gene>
    <name evidence="1" type="ordered locus">Metev_0358</name>
</gene>
<dbReference type="HOGENOM" id="CLU_3322930_0_0_2"/>
<organism evidence="1 2">
    <name type="scientific">Methanohalobium evestigatum (strain ATCC BAA-1072 / DSM 3721 / NBRC 107634 / OCM 161 / Z-7303)</name>
    <dbReference type="NCBI Taxonomy" id="644295"/>
    <lineage>
        <taxon>Archaea</taxon>
        <taxon>Methanobacteriati</taxon>
        <taxon>Methanobacteriota</taxon>
        <taxon>Stenosarchaea group</taxon>
        <taxon>Methanomicrobia</taxon>
        <taxon>Methanosarcinales</taxon>
        <taxon>Methanosarcinaceae</taxon>
        <taxon>Methanohalobium</taxon>
    </lineage>
</organism>
<accession>D7E6R0</accession>
<keyword evidence="2" id="KW-1185">Reference proteome</keyword>
<dbReference type="STRING" id="644295.Metev_0358"/>
<evidence type="ECO:0008006" key="3">
    <source>
        <dbReference type="Google" id="ProtNLM"/>
    </source>
</evidence>
<dbReference type="Proteomes" id="UP000000391">
    <property type="component" value="Chromosome"/>
</dbReference>
<dbReference type="AlphaFoldDB" id="D7E6R0"/>
<proteinExistence type="predicted"/>
<evidence type="ECO:0000313" key="2">
    <source>
        <dbReference type="Proteomes" id="UP000000391"/>
    </source>
</evidence>
<dbReference type="KEGG" id="mev:Metev_0358"/>
<reference evidence="1 2" key="1">
    <citation type="submission" date="2010-06" db="EMBL/GenBank/DDBJ databases">
        <title>Complete sequence chromosome of Methanohalobium evestigatum Z-7303.</title>
        <authorList>
            <consortium name="US DOE Joint Genome Institute"/>
            <person name="Lucas S."/>
            <person name="Copeland A."/>
            <person name="Lapidus A."/>
            <person name="Cheng J.-F."/>
            <person name="Bruce D."/>
            <person name="Goodwin L."/>
            <person name="Pitluck S."/>
            <person name="Saunders E."/>
            <person name="Detter J.C."/>
            <person name="Han C."/>
            <person name="Tapia R."/>
            <person name="Land M."/>
            <person name="Hauser L."/>
            <person name="Kyrpides N."/>
            <person name="Mikhailova N."/>
            <person name="Sieprawska-Lupa M."/>
            <person name="Whitman W.B."/>
            <person name="Anderson I."/>
            <person name="Woyke T."/>
        </authorList>
    </citation>
    <scope>NUCLEOTIDE SEQUENCE [LARGE SCALE GENOMIC DNA]</scope>
    <source>
        <strain evidence="2">ATCC BAA-1072 / DSM 3721 / NBRC 107634 / OCM 161 / Z-7303</strain>
    </source>
</reference>
<evidence type="ECO:0000313" key="1">
    <source>
        <dbReference type="EMBL" id="ADI73282.1"/>
    </source>
</evidence>
<name>D7E6R0_METEZ</name>